<comment type="caution">
    <text evidence="1">The sequence shown here is derived from an EMBL/GenBank/DDBJ whole genome shotgun (WGS) entry which is preliminary data.</text>
</comment>
<gene>
    <name evidence="1" type="ORF">PR048_028664</name>
</gene>
<name>A0ABQ9GF25_9NEOP</name>
<keyword evidence="2" id="KW-1185">Reference proteome</keyword>
<reference evidence="1 2" key="1">
    <citation type="submission" date="2023-02" db="EMBL/GenBank/DDBJ databases">
        <title>LHISI_Scaffold_Assembly.</title>
        <authorList>
            <person name="Stuart O.P."/>
            <person name="Cleave R."/>
            <person name="Magrath M.J.L."/>
            <person name="Mikheyev A.S."/>
        </authorList>
    </citation>
    <scope>NUCLEOTIDE SEQUENCE [LARGE SCALE GENOMIC DNA]</scope>
    <source>
        <strain evidence="1">Daus_M_001</strain>
        <tissue evidence="1">Leg muscle</tissue>
    </source>
</reference>
<sequence>MPTTTYKAFVARQVIYCPVIAINDIYHAWTPWCREDNAPFQARPCGNTAVAGSKMPGIITSEFSLLACHQDDPGSIPGRATPDFRMWESRRTMPLVGGPSRGSPVSPPLHSGAAPLTSITLIGPQDLDVKSHPNPFTQLH</sequence>
<accession>A0ABQ9GF25</accession>
<dbReference type="EMBL" id="JARBHB010000013">
    <property type="protein sequence ID" value="KAJ8869671.1"/>
    <property type="molecule type" value="Genomic_DNA"/>
</dbReference>
<evidence type="ECO:0000313" key="2">
    <source>
        <dbReference type="Proteomes" id="UP001159363"/>
    </source>
</evidence>
<organism evidence="1 2">
    <name type="scientific">Dryococelus australis</name>
    <dbReference type="NCBI Taxonomy" id="614101"/>
    <lineage>
        <taxon>Eukaryota</taxon>
        <taxon>Metazoa</taxon>
        <taxon>Ecdysozoa</taxon>
        <taxon>Arthropoda</taxon>
        <taxon>Hexapoda</taxon>
        <taxon>Insecta</taxon>
        <taxon>Pterygota</taxon>
        <taxon>Neoptera</taxon>
        <taxon>Polyneoptera</taxon>
        <taxon>Phasmatodea</taxon>
        <taxon>Verophasmatodea</taxon>
        <taxon>Anareolatae</taxon>
        <taxon>Phasmatidae</taxon>
        <taxon>Eurycanthinae</taxon>
        <taxon>Dryococelus</taxon>
    </lineage>
</organism>
<proteinExistence type="predicted"/>
<dbReference type="Proteomes" id="UP001159363">
    <property type="component" value="Chromosome 12"/>
</dbReference>
<evidence type="ECO:0000313" key="1">
    <source>
        <dbReference type="EMBL" id="KAJ8869671.1"/>
    </source>
</evidence>
<protein>
    <submittedName>
        <fullName evidence="1">Uncharacterized protein</fullName>
    </submittedName>
</protein>